<dbReference type="EMBL" id="CP000673">
    <property type="protein sequence ID" value="EDK32642.1"/>
    <property type="molecule type" value="Genomic_DNA"/>
</dbReference>
<gene>
    <name evidence="1" type="ordered locus">CKL_0588</name>
</gene>
<dbReference type="KEGG" id="ckl:CKL_0588"/>
<dbReference type="HOGENOM" id="CLU_2300902_0_0_9"/>
<accession>A5N5R1</accession>
<evidence type="ECO:0000313" key="1">
    <source>
        <dbReference type="EMBL" id="EDK32642.1"/>
    </source>
</evidence>
<protein>
    <submittedName>
        <fullName evidence="1">Transposase</fullName>
    </submittedName>
</protein>
<dbReference type="STRING" id="431943.CKL_0588"/>
<evidence type="ECO:0000313" key="2">
    <source>
        <dbReference type="Proteomes" id="UP000002411"/>
    </source>
</evidence>
<organism evidence="1 2">
    <name type="scientific">Clostridium kluyveri (strain ATCC 8527 / DSM 555 / NBRC 12016 / NCIMB 10680 / K1)</name>
    <dbReference type="NCBI Taxonomy" id="431943"/>
    <lineage>
        <taxon>Bacteria</taxon>
        <taxon>Bacillati</taxon>
        <taxon>Bacillota</taxon>
        <taxon>Clostridia</taxon>
        <taxon>Eubacteriales</taxon>
        <taxon>Clostridiaceae</taxon>
        <taxon>Clostridium</taxon>
    </lineage>
</organism>
<name>A5N5R1_CLOK5</name>
<dbReference type="RefSeq" id="WP_011989157.1">
    <property type="nucleotide sequence ID" value="NC_009706.1"/>
</dbReference>
<dbReference type="eggNOG" id="ENOG50314Y9">
    <property type="taxonomic scope" value="Bacteria"/>
</dbReference>
<dbReference type="Proteomes" id="UP000002411">
    <property type="component" value="Chromosome"/>
</dbReference>
<reference evidence="1 2" key="1">
    <citation type="journal article" date="2008" name="Proc. Natl. Acad. Sci. U.S.A.">
        <title>The genome of Clostridium kluyveri, a strict anaerobe with unique metabolic features.</title>
        <authorList>
            <person name="Seedorf H."/>
            <person name="Fricke W.F."/>
            <person name="Veith B."/>
            <person name="Brueggemann H."/>
            <person name="Liesegang H."/>
            <person name="Strittmatter A."/>
            <person name="Miethke M."/>
            <person name="Buckel W."/>
            <person name="Hinderberger J."/>
            <person name="Li F."/>
            <person name="Hagemeier C."/>
            <person name="Thauer R.K."/>
            <person name="Gottschalk G."/>
        </authorList>
    </citation>
    <scope>NUCLEOTIDE SEQUENCE [LARGE SCALE GENOMIC DNA]</scope>
    <source>
        <strain evidence="2">ATCC 8527 / DSM 555 / NCIMB 10680</strain>
    </source>
</reference>
<proteinExistence type="predicted"/>
<dbReference type="AlphaFoldDB" id="A5N5R1"/>
<keyword evidence="2" id="KW-1185">Reference proteome</keyword>
<sequence>MKKKYHTLKNKMKLESVKGKAALYVYQDFWAQIVVYNMIQDVLHSSNKTIEKETEKRKYKYPIRINENIAIGLFKEKFIKLLIEPNDRIREEKLIQLQNS</sequence>